<evidence type="ECO:0000259" key="3">
    <source>
        <dbReference type="Pfam" id="PF20239"/>
    </source>
</evidence>
<feature type="domain" description="RNA polymerase sigma factor 70 region 4 type 2" evidence="2">
    <location>
        <begin position="123"/>
        <end position="174"/>
    </location>
</feature>
<dbReference type="Gene3D" id="1.10.1740.10">
    <property type="match status" value="1"/>
</dbReference>
<dbReference type="InterPro" id="IPR007627">
    <property type="entry name" value="RNA_pol_sigma70_r2"/>
</dbReference>
<dbReference type="SUPFAM" id="SSF88946">
    <property type="entry name" value="Sigma2 domain of RNA polymerase sigma factors"/>
    <property type="match status" value="1"/>
</dbReference>
<dbReference type="InterPro" id="IPR014284">
    <property type="entry name" value="RNA_pol_sigma-70_dom"/>
</dbReference>
<dbReference type="InterPro" id="IPR046531">
    <property type="entry name" value="DUF6596"/>
</dbReference>
<organism evidence="4 5">
    <name type="scientific">Cupriavidus basilensis</name>
    <dbReference type="NCBI Taxonomy" id="68895"/>
    <lineage>
        <taxon>Bacteria</taxon>
        <taxon>Pseudomonadati</taxon>
        <taxon>Pseudomonadota</taxon>
        <taxon>Betaproteobacteria</taxon>
        <taxon>Burkholderiales</taxon>
        <taxon>Burkholderiaceae</taxon>
        <taxon>Cupriavidus</taxon>
    </lineage>
</organism>
<evidence type="ECO:0000313" key="5">
    <source>
        <dbReference type="Proteomes" id="UP001216674"/>
    </source>
</evidence>
<reference evidence="4 5" key="1">
    <citation type="submission" date="2023-03" db="EMBL/GenBank/DDBJ databases">
        <title>Draft assemblies of triclosan tolerant bacteria isolated from returned activated sludge.</title>
        <authorList>
            <person name="Van Hamelsveld S."/>
        </authorList>
    </citation>
    <scope>NUCLEOTIDE SEQUENCE [LARGE SCALE GENOMIC DNA]</scope>
    <source>
        <strain evidence="4 5">GW210010_S58</strain>
    </source>
</reference>
<dbReference type="Pfam" id="PF08281">
    <property type="entry name" value="Sigma70_r4_2"/>
    <property type="match status" value="1"/>
</dbReference>
<dbReference type="NCBIfam" id="TIGR02937">
    <property type="entry name" value="sigma70-ECF"/>
    <property type="match status" value="1"/>
</dbReference>
<dbReference type="InterPro" id="IPR013324">
    <property type="entry name" value="RNA_pol_sigma_r3/r4-like"/>
</dbReference>
<sequence>MTTVPMHRAIEAVWRIESARVIAHVARVVRDVGLAEELAQDALVAALERWTDTGVPDNPGAWLMTTAKNRALDYLRQQALHARKHEQIGQDLEALEAHVVPDFVDALDAAREDDIGDDLLRLIFTACHPVLSTDARVAMTLRLLGGLSTGEIARAFLTPEATIAQRIVRAKRTLGAARVPFEVPGPQARAPRLASVLEVIYLIFNEGYSATAGDDWMRPALCEEALRLGRTLAGLAPEESEVHGLVALMEIQASRTHARVDAQGRPVLLLDQDRGRWDPLLIRRGLAALEHAQVLGGALGPYALQAALAACHARAPVAAQTDWAQIAALYDALSQVAPSPVVELNRAVAVGMAFGPEAGLDIADALTAEPSLAKYHLLPSVRGDLLFRLGRLDEARAEFERAAAMTRNAREREFLLGRAREAGAARCRPTSAC</sequence>
<dbReference type="RefSeq" id="WP_276263664.1">
    <property type="nucleotide sequence ID" value="NZ_JARJLM010000048.1"/>
</dbReference>
<accession>A0ABT6AH47</accession>
<dbReference type="EMBL" id="JARJLM010000048">
    <property type="protein sequence ID" value="MDF3831923.1"/>
    <property type="molecule type" value="Genomic_DNA"/>
</dbReference>
<dbReference type="Gene3D" id="1.10.10.10">
    <property type="entry name" value="Winged helix-like DNA-binding domain superfamily/Winged helix DNA-binding domain"/>
    <property type="match status" value="1"/>
</dbReference>
<dbReference type="Proteomes" id="UP001216674">
    <property type="component" value="Unassembled WGS sequence"/>
</dbReference>
<protein>
    <submittedName>
        <fullName evidence="4">RNA polymerase sigma factor</fullName>
    </submittedName>
</protein>
<dbReference type="PANTHER" id="PTHR47756">
    <property type="entry name" value="BLL6612 PROTEIN-RELATED"/>
    <property type="match status" value="1"/>
</dbReference>
<dbReference type="InterPro" id="IPR013325">
    <property type="entry name" value="RNA_pol_sigma_r2"/>
</dbReference>
<gene>
    <name evidence="4" type="ORF">P3W85_02980</name>
</gene>
<evidence type="ECO:0000259" key="2">
    <source>
        <dbReference type="Pfam" id="PF08281"/>
    </source>
</evidence>
<dbReference type="SUPFAM" id="SSF88659">
    <property type="entry name" value="Sigma3 and sigma4 domains of RNA polymerase sigma factors"/>
    <property type="match status" value="1"/>
</dbReference>
<feature type="domain" description="DUF6596" evidence="3">
    <location>
        <begin position="192"/>
        <end position="292"/>
    </location>
</feature>
<evidence type="ECO:0000259" key="1">
    <source>
        <dbReference type="Pfam" id="PF04542"/>
    </source>
</evidence>
<dbReference type="Pfam" id="PF04542">
    <property type="entry name" value="Sigma70_r2"/>
    <property type="match status" value="1"/>
</dbReference>
<proteinExistence type="predicted"/>
<keyword evidence="5" id="KW-1185">Reference proteome</keyword>
<dbReference type="InterPro" id="IPR036388">
    <property type="entry name" value="WH-like_DNA-bd_sf"/>
</dbReference>
<feature type="domain" description="RNA polymerase sigma-70 region 2" evidence="1">
    <location>
        <begin position="20"/>
        <end position="79"/>
    </location>
</feature>
<dbReference type="Pfam" id="PF20239">
    <property type="entry name" value="DUF6596"/>
    <property type="match status" value="1"/>
</dbReference>
<dbReference type="PANTHER" id="PTHR47756:SF1">
    <property type="entry name" value="BLL0085 PROTEIN"/>
    <property type="match status" value="1"/>
</dbReference>
<name>A0ABT6AH47_9BURK</name>
<evidence type="ECO:0000313" key="4">
    <source>
        <dbReference type="EMBL" id="MDF3831923.1"/>
    </source>
</evidence>
<dbReference type="InterPro" id="IPR013249">
    <property type="entry name" value="RNA_pol_sigma70_r4_t2"/>
</dbReference>
<comment type="caution">
    <text evidence="4">The sequence shown here is derived from an EMBL/GenBank/DDBJ whole genome shotgun (WGS) entry which is preliminary data.</text>
</comment>